<dbReference type="Proteomes" id="UP001241072">
    <property type="component" value="Unassembled WGS sequence"/>
</dbReference>
<proteinExistence type="inferred from homology"/>
<dbReference type="PANTHER" id="PTHR22604:SF105">
    <property type="entry name" value="TRANS-1,2-DIHYDROBENZENE-1,2-DIOL DEHYDROGENASE"/>
    <property type="match status" value="1"/>
</dbReference>
<organism evidence="6 7">
    <name type="scientific">Antiquaquibacter soli</name>
    <dbReference type="NCBI Taxonomy" id="3064523"/>
    <lineage>
        <taxon>Bacteria</taxon>
        <taxon>Bacillati</taxon>
        <taxon>Actinomycetota</taxon>
        <taxon>Actinomycetes</taxon>
        <taxon>Micrococcales</taxon>
        <taxon>Microbacteriaceae</taxon>
        <taxon>Antiquaquibacter</taxon>
    </lineage>
</organism>
<dbReference type="Pfam" id="PF01408">
    <property type="entry name" value="GFO_IDH_MocA"/>
    <property type="match status" value="1"/>
</dbReference>
<dbReference type="PANTHER" id="PTHR22604">
    <property type="entry name" value="OXIDOREDUCTASES"/>
    <property type="match status" value="1"/>
</dbReference>
<feature type="domain" description="Gfo/Idh/MocA-like oxidoreductase N-terminal" evidence="4">
    <location>
        <begin position="9"/>
        <end position="124"/>
    </location>
</feature>
<keyword evidence="3" id="KW-0520">NAD</keyword>
<dbReference type="InterPro" id="IPR055170">
    <property type="entry name" value="GFO_IDH_MocA-like_dom"/>
</dbReference>
<reference evidence="6 7" key="1">
    <citation type="submission" date="2023-07" db="EMBL/GenBank/DDBJ databases">
        <title>Protaetiibacter sp. nov WY-16 isolated from soil.</title>
        <authorList>
            <person name="Liu B."/>
            <person name="Wan Y."/>
        </authorList>
    </citation>
    <scope>NUCLEOTIDE SEQUENCE [LARGE SCALE GENOMIC DNA]</scope>
    <source>
        <strain evidence="6 7">WY-16</strain>
    </source>
</reference>
<protein>
    <submittedName>
        <fullName evidence="6">Gfo/Idh/MocA family oxidoreductase</fullName>
    </submittedName>
</protein>
<accession>A0ABT9BJA3</accession>
<name>A0ABT9BJA3_9MICO</name>
<evidence type="ECO:0000256" key="1">
    <source>
        <dbReference type="ARBA" id="ARBA00010928"/>
    </source>
</evidence>
<dbReference type="EMBL" id="JAUQUB010000001">
    <property type="protein sequence ID" value="MDO7880629.1"/>
    <property type="molecule type" value="Genomic_DNA"/>
</dbReference>
<dbReference type="InterPro" id="IPR050984">
    <property type="entry name" value="Gfo/Idh/MocA_domain"/>
</dbReference>
<dbReference type="Gene3D" id="3.30.360.10">
    <property type="entry name" value="Dihydrodipicolinate Reductase, domain 2"/>
    <property type="match status" value="1"/>
</dbReference>
<dbReference type="Gene3D" id="3.40.50.720">
    <property type="entry name" value="NAD(P)-binding Rossmann-like Domain"/>
    <property type="match status" value="1"/>
</dbReference>
<evidence type="ECO:0000313" key="6">
    <source>
        <dbReference type="EMBL" id="MDO7880629.1"/>
    </source>
</evidence>
<evidence type="ECO:0000256" key="2">
    <source>
        <dbReference type="ARBA" id="ARBA00023002"/>
    </source>
</evidence>
<dbReference type="InterPro" id="IPR036291">
    <property type="entry name" value="NAD(P)-bd_dom_sf"/>
</dbReference>
<comment type="caution">
    <text evidence="6">The sequence shown here is derived from an EMBL/GenBank/DDBJ whole genome shotgun (WGS) entry which is preliminary data.</text>
</comment>
<dbReference type="SUPFAM" id="SSF55347">
    <property type="entry name" value="Glyceraldehyde-3-phosphate dehydrogenase-like, C-terminal domain"/>
    <property type="match status" value="1"/>
</dbReference>
<keyword evidence="7" id="KW-1185">Reference proteome</keyword>
<evidence type="ECO:0000313" key="7">
    <source>
        <dbReference type="Proteomes" id="UP001241072"/>
    </source>
</evidence>
<sequence>MSEHSGVTRFGMIGHGWMGNAIAPDFRECDGVELVALGARDAERARPWAEERGIPSTVAVDELLARDDIDVVYIATPHHNHAELALRAIDAGKAVLVEKAFTTTLAEAERVVDAARTAGVFLMEAMWTRFNPAIRVIQRLLAEGAIGNPRTVMASFGFPLPYGDHRLWDPARAGGSLLDQGVYPLTIAQLVLGEPQSVAATGSRLGYDGADTGVDSELGVLLGYPGGQQAVLASSIRTQLPLSAAIGGDEGLIEIAEAFWSDTTYTLRKPDGFRETRTEAKEGNGYVPMLRAVHEAVSNGWLEHPLSSHADSLALMRTVDRVRAALG</sequence>
<dbReference type="Pfam" id="PF22725">
    <property type="entry name" value="GFO_IDH_MocA_C3"/>
    <property type="match status" value="1"/>
</dbReference>
<comment type="similarity">
    <text evidence="1">Belongs to the Gfo/Idh/MocA family.</text>
</comment>
<evidence type="ECO:0000256" key="3">
    <source>
        <dbReference type="ARBA" id="ARBA00023027"/>
    </source>
</evidence>
<keyword evidence="2" id="KW-0560">Oxidoreductase</keyword>
<evidence type="ECO:0000259" key="5">
    <source>
        <dbReference type="Pfam" id="PF22725"/>
    </source>
</evidence>
<feature type="domain" description="GFO/IDH/MocA-like oxidoreductase" evidence="5">
    <location>
        <begin position="135"/>
        <end position="253"/>
    </location>
</feature>
<dbReference type="RefSeq" id="WP_305001061.1">
    <property type="nucleotide sequence ID" value="NZ_JAUQUB010000001.1"/>
</dbReference>
<evidence type="ECO:0000259" key="4">
    <source>
        <dbReference type="Pfam" id="PF01408"/>
    </source>
</evidence>
<gene>
    <name evidence="6" type="ORF">Q5716_00145</name>
</gene>
<dbReference type="SUPFAM" id="SSF51735">
    <property type="entry name" value="NAD(P)-binding Rossmann-fold domains"/>
    <property type="match status" value="1"/>
</dbReference>
<dbReference type="InterPro" id="IPR000683">
    <property type="entry name" value="Gfo/Idh/MocA-like_OxRdtase_N"/>
</dbReference>